<protein>
    <submittedName>
        <fullName evidence="3">Uncharacterized protein</fullName>
    </submittedName>
</protein>
<feature type="region of interest" description="Disordered" evidence="2">
    <location>
        <begin position="379"/>
        <end position="417"/>
    </location>
</feature>
<feature type="compositionally biased region" description="Polar residues" evidence="2">
    <location>
        <begin position="238"/>
        <end position="265"/>
    </location>
</feature>
<reference evidence="3" key="2">
    <citation type="submission" date="2021-01" db="UniProtKB">
        <authorList>
            <consortium name="EnsemblMetazoa"/>
        </authorList>
    </citation>
    <scope>IDENTIFICATION</scope>
</reference>
<feature type="compositionally biased region" description="Basic and acidic residues" evidence="2">
    <location>
        <begin position="286"/>
        <end position="295"/>
    </location>
</feature>
<dbReference type="RefSeq" id="XP_030845689.1">
    <property type="nucleotide sequence ID" value="XM_030989829.1"/>
</dbReference>
<accession>A0A7M7P3P5</accession>
<name>A0A7M7P3P5_STRPU</name>
<evidence type="ECO:0000313" key="3">
    <source>
        <dbReference type="EnsemblMetazoa" id="XP_030845689"/>
    </source>
</evidence>
<dbReference type="PANTHER" id="PTHR14972">
    <property type="entry name" value="AGAP011572-PA"/>
    <property type="match status" value="1"/>
</dbReference>
<evidence type="ECO:0000256" key="2">
    <source>
        <dbReference type="SAM" id="MobiDB-lite"/>
    </source>
</evidence>
<feature type="compositionally biased region" description="Polar residues" evidence="2">
    <location>
        <begin position="303"/>
        <end position="316"/>
    </location>
</feature>
<feature type="compositionally biased region" description="Low complexity" evidence="2">
    <location>
        <begin position="80"/>
        <end position="91"/>
    </location>
</feature>
<sequence length="417" mass="44909">MDLRFPVKQQDKLCPKDAGNLCADVRHSMAHRPDDWRSCLILELQTDDVERKGSHKRSSSWGSADNLKEKYKQQLRKQGSRQSSSSTQRASPVHGNHSTVANLPSPVSTTSSSTSSSTISISNSSSTASSQTSIPTPPPPPPSSSSSTTSVSSSLSTSFQQVSVSTSLIGQAHTLPRSTAIPVPNHLRAPPVPRIRGSVEGLNQEVEKLVLIGNEEEERPTVNPLREGHRAPIPGVANMQTQTPAENQELSEGSDQGSRNHSVSPTFVMDNSRPSSRSSSTGNGEVKVDKGESSPEYHFGATKFSSSPSHNKSWQLTRDPPDGCERPQKTRDEISGIKDLDEYSALPYCPDSKLPFKLEQSQSSAFCAFASNFPQGKLTRVPSNSAQTQTTGPQTQVQQAQTQTAEIGGPETNGHAE</sequence>
<evidence type="ECO:0000256" key="1">
    <source>
        <dbReference type="ARBA" id="ARBA00022553"/>
    </source>
</evidence>
<evidence type="ECO:0000313" key="4">
    <source>
        <dbReference type="Proteomes" id="UP000007110"/>
    </source>
</evidence>
<dbReference type="OrthoDB" id="10037581at2759"/>
<feature type="compositionally biased region" description="Basic and acidic residues" evidence="2">
    <location>
        <begin position="319"/>
        <end position="338"/>
    </location>
</feature>
<keyword evidence="4" id="KW-1185">Reference proteome</keyword>
<dbReference type="InParanoid" id="A0A7M7P3P5"/>
<dbReference type="EnsemblMetazoa" id="XM_030989829">
    <property type="protein sequence ID" value="XP_030845689"/>
    <property type="gene ID" value="LOC100888750"/>
</dbReference>
<feature type="region of interest" description="Disordered" evidence="2">
    <location>
        <begin position="213"/>
        <end position="338"/>
    </location>
</feature>
<dbReference type="AlphaFoldDB" id="A0A7M7P3P5"/>
<organism evidence="3 4">
    <name type="scientific">Strongylocentrotus purpuratus</name>
    <name type="common">Purple sea urchin</name>
    <dbReference type="NCBI Taxonomy" id="7668"/>
    <lineage>
        <taxon>Eukaryota</taxon>
        <taxon>Metazoa</taxon>
        <taxon>Echinodermata</taxon>
        <taxon>Eleutherozoa</taxon>
        <taxon>Echinozoa</taxon>
        <taxon>Echinoidea</taxon>
        <taxon>Euechinoidea</taxon>
        <taxon>Echinacea</taxon>
        <taxon>Camarodonta</taxon>
        <taxon>Echinidea</taxon>
        <taxon>Strongylocentrotidae</taxon>
        <taxon>Strongylocentrotus</taxon>
    </lineage>
</organism>
<keyword evidence="1" id="KW-0597">Phosphoprotein</keyword>
<dbReference type="GeneID" id="100888750"/>
<dbReference type="OMA" id="DKELGPY"/>
<dbReference type="FunCoup" id="A0A7M7P3P5">
    <property type="interactions" value="428"/>
</dbReference>
<dbReference type="InterPro" id="IPR026642">
    <property type="entry name" value="Glcci1/FAM117"/>
</dbReference>
<feature type="region of interest" description="Disordered" evidence="2">
    <location>
        <begin position="49"/>
        <end position="152"/>
    </location>
</feature>
<dbReference type="Pfam" id="PF15388">
    <property type="entry name" value="FAM117"/>
    <property type="match status" value="2"/>
</dbReference>
<reference evidence="4" key="1">
    <citation type="submission" date="2015-02" db="EMBL/GenBank/DDBJ databases">
        <title>Genome sequencing for Strongylocentrotus purpuratus.</title>
        <authorList>
            <person name="Murali S."/>
            <person name="Liu Y."/>
            <person name="Vee V."/>
            <person name="English A."/>
            <person name="Wang M."/>
            <person name="Skinner E."/>
            <person name="Han Y."/>
            <person name="Muzny D.M."/>
            <person name="Worley K.C."/>
            <person name="Gibbs R.A."/>
        </authorList>
    </citation>
    <scope>NUCLEOTIDE SEQUENCE</scope>
</reference>
<dbReference type="PANTHER" id="PTHR14972:SF8">
    <property type="entry name" value="GLUCOCORTICOID-INDUCED TRANSCRIPT 1 PROTEIN-LIKE ISOFORM X1"/>
    <property type="match status" value="1"/>
</dbReference>
<feature type="compositionally biased region" description="Low complexity" evidence="2">
    <location>
        <begin position="104"/>
        <end position="134"/>
    </location>
</feature>
<proteinExistence type="predicted"/>
<dbReference type="Proteomes" id="UP000007110">
    <property type="component" value="Unassembled WGS sequence"/>
</dbReference>
<feature type="compositionally biased region" description="Low complexity" evidence="2">
    <location>
        <begin position="386"/>
        <end position="405"/>
    </location>
</feature>
<dbReference type="KEGG" id="spu:100888750"/>